<keyword evidence="1" id="KW-0812">Transmembrane</keyword>
<reference evidence="2 3" key="1">
    <citation type="journal article" date="2014" name="Genome Biol. Evol.">
        <title>The genome of the myxosporean Thelohanellus kitauei shows adaptations to nutrient acquisition within its fish host.</title>
        <authorList>
            <person name="Yang Y."/>
            <person name="Xiong J."/>
            <person name="Zhou Z."/>
            <person name="Huo F."/>
            <person name="Miao W."/>
            <person name="Ran C."/>
            <person name="Liu Y."/>
            <person name="Zhang J."/>
            <person name="Feng J."/>
            <person name="Wang M."/>
            <person name="Wang M."/>
            <person name="Wang L."/>
            <person name="Yao B."/>
        </authorList>
    </citation>
    <scope>NUCLEOTIDE SEQUENCE [LARGE SCALE GENOMIC DNA]</scope>
    <source>
        <strain evidence="2">Wuqing</strain>
    </source>
</reference>
<keyword evidence="1" id="KW-1133">Transmembrane helix</keyword>
<evidence type="ECO:0000256" key="1">
    <source>
        <dbReference type="SAM" id="Phobius"/>
    </source>
</evidence>
<proteinExistence type="predicted"/>
<sequence length="150" mass="17468">MKRPDLHVVHESSNRKFISRHIKIFRTLALFSSMCVIAMLYKRYAGVGDETVPIFGVMWLLNKEKTVLIERINTFGKSVECRMKFGEFTLRQDKDKVIYEDEIDELFIIPENDLFFKIVTLYGFVKIPEVISENTKTTHGKSLSKQKVSS</sequence>
<evidence type="ECO:0000313" key="2">
    <source>
        <dbReference type="EMBL" id="KII60652.1"/>
    </source>
</evidence>
<organism evidence="2 3">
    <name type="scientific">Thelohanellus kitauei</name>
    <name type="common">Myxosporean</name>
    <dbReference type="NCBI Taxonomy" id="669202"/>
    <lineage>
        <taxon>Eukaryota</taxon>
        <taxon>Metazoa</taxon>
        <taxon>Cnidaria</taxon>
        <taxon>Myxozoa</taxon>
        <taxon>Myxosporea</taxon>
        <taxon>Bivalvulida</taxon>
        <taxon>Platysporina</taxon>
        <taxon>Myxobolidae</taxon>
        <taxon>Thelohanellus</taxon>
    </lineage>
</organism>
<dbReference type="EMBL" id="JWZT01005525">
    <property type="protein sequence ID" value="KII60652.1"/>
    <property type="molecule type" value="Genomic_DNA"/>
</dbReference>
<keyword evidence="3" id="KW-1185">Reference proteome</keyword>
<evidence type="ECO:0000313" key="3">
    <source>
        <dbReference type="Proteomes" id="UP000031668"/>
    </source>
</evidence>
<feature type="transmembrane region" description="Helical" evidence="1">
    <location>
        <begin position="24"/>
        <end position="41"/>
    </location>
</feature>
<protein>
    <submittedName>
        <fullName evidence="2">Uncharacterized protein</fullName>
    </submittedName>
</protein>
<name>A0A0C2IV11_THEKT</name>
<dbReference type="Proteomes" id="UP000031668">
    <property type="component" value="Unassembled WGS sequence"/>
</dbReference>
<dbReference type="AlphaFoldDB" id="A0A0C2IV11"/>
<comment type="caution">
    <text evidence="2">The sequence shown here is derived from an EMBL/GenBank/DDBJ whole genome shotgun (WGS) entry which is preliminary data.</text>
</comment>
<keyword evidence="1" id="KW-0472">Membrane</keyword>
<gene>
    <name evidence="2" type="ORF">RF11_10516</name>
</gene>
<accession>A0A0C2IV11</accession>